<dbReference type="PANTHER" id="PTHR39639">
    <property type="entry name" value="CHROMOSOME 16, WHOLE GENOME SHOTGUN SEQUENCE"/>
    <property type="match status" value="1"/>
</dbReference>
<sequence>MEDNIIKEEILSVLNENDWQMKIKNLMNVSSESEIEIEVKSITQADSNDFILVKLLVNGQGSLFAFDLNYNQSDNIVEVIASEDITEAEIRNNKTSFDISYWSYNITYSQLSNMYEKKIIKVPDMQRGFVWSKLQASRLIESILMGLPLPSIFLVQIEEEGRKKYLVIDGLQRITAINSFIKNRRLPNSTLKNNAGFALSGVNQKFNGKTFDELDSEGLADNLELNTINVIEFKQSSPYTESAIYQVFERLNSGGTSLTSQQIRNSIYYGYFNKKLNQFSEKYISQYFSQSANLNLMNSELVLRTISIFDLIRNDGGIDSFSTVGSIVYKNLQNDTAEKYHIEYKKSERREMLREYEEKIDNLFNDLLISLTLAKKILEDDAFKRYIGKTDTFTTRISPILFETIIVTLMLNLNKYSEEELLSKKERIRTKYKELFINKSEDQNSDFELFFTQGTGKRDNISNRITTMQKVFFND</sequence>
<comment type="caution">
    <text evidence="2">The sequence shown here is derived from an EMBL/GenBank/DDBJ whole genome shotgun (WGS) entry which is preliminary data.</text>
</comment>
<evidence type="ECO:0000313" key="2">
    <source>
        <dbReference type="EMBL" id="MDY4337923.1"/>
    </source>
</evidence>
<proteinExistence type="predicted"/>
<dbReference type="PANTHER" id="PTHR39639:SF1">
    <property type="entry name" value="DUF262 DOMAIN-CONTAINING PROTEIN"/>
    <property type="match status" value="1"/>
</dbReference>
<feature type="domain" description="GmrSD restriction endonucleases N-terminal" evidence="1">
    <location>
        <begin position="113"/>
        <end position="268"/>
    </location>
</feature>
<organism evidence="2 3">
    <name type="scientific">Streptococcus wuxiensis</name>
    <dbReference type="NCBI Taxonomy" id="3095078"/>
    <lineage>
        <taxon>Bacteria</taxon>
        <taxon>Bacillati</taxon>
        <taxon>Bacillota</taxon>
        <taxon>Bacilli</taxon>
        <taxon>Lactobacillales</taxon>
        <taxon>Streptococcaceae</taxon>
        <taxon>Streptococcus</taxon>
    </lineage>
</organism>
<dbReference type="EMBL" id="JAXHDO010000006">
    <property type="protein sequence ID" value="MDY4337923.1"/>
    <property type="molecule type" value="Genomic_DNA"/>
</dbReference>
<dbReference type="Pfam" id="PF03235">
    <property type="entry name" value="GmrSD_N"/>
    <property type="match status" value="1"/>
</dbReference>
<dbReference type="RefSeq" id="WP_320693963.1">
    <property type="nucleotide sequence ID" value="NZ_JAXHDO010000006.1"/>
</dbReference>
<accession>A0ABU5FV31</accession>
<evidence type="ECO:0000259" key="1">
    <source>
        <dbReference type="Pfam" id="PF03235"/>
    </source>
</evidence>
<dbReference type="InterPro" id="IPR004919">
    <property type="entry name" value="GmrSD_N"/>
</dbReference>
<protein>
    <submittedName>
        <fullName evidence="2">DUF262 domain-containing protein</fullName>
    </submittedName>
</protein>
<name>A0ABU5FV31_9STRE</name>
<keyword evidence="3" id="KW-1185">Reference proteome</keyword>
<dbReference type="Proteomes" id="UP001272345">
    <property type="component" value="Unassembled WGS sequence"/>
</dbReference>
<gene>
    <name evidence="2" type="ORF">SPC83_07260</name>
</gene>
<reference evidence="2 3" key="1">
    <citation type="submission" date="2023-11" db="EMBL/GenBank/DDBJ databases">
        <title>Streptococcus wuxiensis sp. nov., Streptococcus jiangnanensis sp. nov., Streptococcus fermentans sp. nov., three novel members of the genus Streptococcus isolated from breast milk.</title>
        <authorList>
            <person name="Zhou Y."/>
            <person name="Yang B."/>
        </authorList>
    </citation>
    <scope>NUCLEOTIDE SEQUENCE [LARGE SCALE GENOMIC DNA]</scope>
    <source>
        <strain evidence="2 3">21WXBC0057M1</strain>
    </source>
</reference>
<evidence type="ECO:0000313" key="3">
    <source>
        <dbReference type="Proteomes" id="UP001272345"/>
    </source>
</evidence>